<reference evidence="12 13" key="1">
    <citation type="journal article" date="2020" name="bioRxiv">
        <title>Metabolic contributions of an alphaproteobacterial endosymbiont in the apicomplexan Cardiosporidium cionae.</title>
        <authorList>
            <person name="Hunter E.S."/>
            <person name="Paight C.J."/>
            <person name="Lane C.E."/>
        </authorList>
    </citation>
    <scope>NUCLEOTIDE SEQUENCE [LARGE SCALE GENOMIC DNA]</scope>
    <source>
        <strain evidence="12">ESH_2018</strain>
    </source>
</reference>
<protein>
    <recommendedName>
        <fullName evidence="14">ER lumen protein retaining receptor</fullName>
    </recommendedName>
</protein>
<dbReference type="Proteomes" id="UP000823046">
    <property type="component" value="Unassembled WGS sequence"/>
</dbReference>
<proteinExistence type="inferred from homology"/>
<comment type="similarity">
    <text evidence="2">Belongs to the ERD2 family.</text>
</comment>
<evidence type="ECO:0000256" key="6">
    <source>
        <dbReference type="ARBA" id="ARBA00022892"/>
    </source>
</evidence>
<evidence type="ECO:0000256" key="8">
    <source>
        <dbReference type="ARBA" id="ARBA00022989"/>
    </source>
</evidence>
<evidence type="ECO:0000256" key="11">
    <source>
        <dbReference type="SAM" id="Phobius"/>
    </source>
</evidence>
<feature type="transmembrane region" description="Helical" evidence="11">
    <location>
        <begin position="177"/>
        <end position="197"/>
    </location>
</feature>
<organism evidence="12 13">
    <name type="scientific">Cardiosporidium cionae</name>
    <dbReference type="NCBI Taxonomy" id="476202"/>
    <lineage>
        <taxon>Eukaryota</taxon>
        <taxon>Sar</taxon>
        <taxon>Alveolata</taxon>
        <taxon>Apicomplexa</taxon>
        <taxon>Aconoidasida</taxon>
        <taxon>Nephromycida</taxon>
        <taxon>Cardiosporidium</taxon>
    </lineage>
</organism>
<evidence type="ECO:0008006" key="14">
    <source>
        <dbReference type="Google" id="ProtNLM"/>
    </source>
</evidence>
<gene>
    <name evidence="12" type="ORF">IE077_001500</name>
</gene>
<evidence type="ECO:0000256" key="5">
    <source>
        <dbReference type="ARBA" id="ARBA00022824"/>
    </source>
</evidence>
<keyword evidence="9 11" id="KW-0472">Membrane</keyword>
<evidence type="ECO:0000256" key="2">
    <source>
        <dbReference type="ARBA" id="ARBA00010120"/>
    </source>
</evidence>
<evidence type="ECO:0000313" key="13">
    <source>
        <dbReference type="Proteomes" id="UP000823046"/>
    </source>
</evidence>
<evidence type="ECO:0000256" key="3">
    <source>
        <dbReference type="ARBA" id="ARBA00022448"/>
    </source>
</evidence>
<keyword evidence="5" id="KW-0256">Endoplasmic reticulum</keyword>
<feature type="transmembrane region" description="Helical" evidence="11">
    <location>
        <begin position="100"/>
        <end position="120"/>
    </location>
</feature>
<keyword evidence="10" id="KW-0675">Receptor</keyword>
<keyword evidence="6" id="KW-0931">ER-Golgi transport</keyword>
<keyword evidence="3" id="KW-0813">Transport</keyword>
<sequence length="283" mass="32538">MPVPRVWLPAPKVILEAEGIRKMGAAYSTPSMGLSHIIFVHSMLSYASAFLWIIAYVALYQKLYQEKSAAGISLQSLIAFCFVELSEVFLLFINSKYIRFSFGYCISVCSAAFVSSAALIHTYRNFISSYDWKKDGFGRRFSTLVFPAFLKRFYWLFLYLLAFALSIPFTVYRRADIPIVLSFLECFNDSIIAIALLPQLHMFYSSNHRAIKGLLGRFVICLLLARIFSFVYWLLYPSFYSIFPTGRGIHLLTDSLNVLILADFTYYFIKAKLQRMEDIDLPT</sequence>
<feature type="transmembrane region" description="Helical" evidence="11">
    <location>
        <begin position="37"/>
        <end position="60"/>
    </location>
</feature>
<accession>A0ABQ7JCQ7</accession>
<evidence type="ECO:0000256" key="4">
    <source>
        <dbReference type="ARBA" id="ARBA00022692"/>
    </source>
</evidence>
<evidence type="ECO:0000256" key="10">
    <source>
        <dbReference type="ARBA" id="ARBA00023170"/>
    </source>
</evidence>
<feature type="transmembrane region" description="Helical" evidence="11">
    <location>
        <begin position="218"/>
        <end position="236"/>
    </location>
</feature>
<evidence type="ECO:0000256" key="1">
    <source>
        <dbReference type="ARBA" id="ARBA00004477"/>
    </source>
</evidence>
<evidence type="ECO:0000256" key="9">
    <source>
        <dbReference type="ARBA" id="ARBA00023136"/>
    </source>
</evidence>
<feature type="transmembrane region" description="Helical" evidence="11">
    <location>
        <begin position="72"/>
        <end position="94"/>
    </location>
</feature>
<name>A0ABQ7JCQ7_9APIC</name>
<keyword evidence="4 11" id="KW-0812">Transmembrane</keyword>
<keyword evidence="13" id="KW-1185">Reference proteome</keyword>
<keyword evidence="8 11" id="KW-1133">Transmembrane helix</keyword>
<feature type="transmembrane region" description="Helical" evidence="11">
    <location>
        <begin position="248"/>
        <end position="269"/>
    </location>
</feature>
<dbReference type="EMBL" id="JADAQX010000121">
    <property type="protein sequence ID" value="KAF8821828.1"/>
    <property type="molecule type" value="Genomic_DNA"/>
</dbReference>
<comment type="caution">
    <text evidence="12">The sequence shown here is derived from an EMBL/GenBank/DDBJ whole genome shotgun (WGS) entry which is preliminary data.</text>
</comment>
<evidence type="ECO:0000256" key="7">
    <source>
        <dbReference type="ARBA" id="ARBA00022927"/>
    </source>
</evidence>
<dbReference type="InterPro" id="IPR000133">
    <property type="entry name" value="ER_ret_rcpt"/>
</dbReference>
<keyword evidence="7" id="KW-0653">Protein transport</keyword>
<dbReference type="Pfam" id="PF00810">
    <property type="entry name" value="ER_lumen_recept"/>
    <property type="match status" value="1"/>
</dbReference>
<comment type="subcellular location">
    <subcellularLocation>
        <location evidence="1">Endoplasmic reticulum membrane</location>
        <topology evidence="1">Multi-pass membrane protein</topology>
    </subcellularLocation>
</comment>
<evidence type="ECO:0000313" key="12">
    <source>
        <dbReference type="EMBL" id="KAF8821828.1"/>
    </source>
</evidence>